<evidence type="ECO:0000313" key="2">
    <source>
        <dbReference type="EMBL" id="AGB45134.1"/>
    </source>
</evidence>
<accession>L0KMA5</accession>
<name>L0KMA5_MESAW</name>
<dbReference type="InterPro" id="IPR024408">
    <property type="entry name" value="Muramidase"/>
</dbReference>
<evidence type="ECO:0000259" key="1">
    <source>
        <dbReference type="Pfam" id="PF11860"/>
    </source>
</evidence>
<organism evidence="2 3">
    <name type="scientific">Mesorhizobium australicum (strain HAMBI 3006 / LMG 24608 / WSM2073)</name>
    <dbReference type="NCBI Taxonomy" id="754035"/>
    <lineage>
        <taxon>Bacteria</taxon>
        <taxon>Pseudomonadati</taxon>
        <taxon>Pseudomonadota</taxon>
        <taxon>Alphaproteobacteria</taxon>
        <taxon>Hyphomicrobiales</taxon>
        <taxon>Phyllobacteriaceae</taxon>
        <taxon>Mesorhizobium</taxon>
    </lineage>
</organism>
<dbReference type="AlphaFoldDB" id="L0KMA5"/>
<dbReference type="EMBL" id="CP003358">
    <property type="protein sequence ID" value="AGB45134.1"/>
    <property type="molecule type" value="Genomic_DNA"/>
</dbReference>
<dbReference type="HOGENOM" id="CLU_1625130_0_0_5"/>
<sequence length="163" mass="18830">MEPNFRGAAKRLDEFNLPKLGATIGVGEDEIHALLDVETRGQGFDSQGRPIILFEPHVFYRNLAPGARFLAVKQGLAYPKWGDKPYPADSYPIPQLEFEHVLGWNDWNETQDVYQRERGAYQHSISWAEQGCRKKAEQSRNHKHDHIYIVHFRARLLACGRYP</sequence>
<feature type="domain" description="N-acetylmuramidase" evidence="1">
    <location>
        <begin position="30"/>
        <end position="85"/>
    </location>
</feature>
<dbReference type="GeneID" id="90993297"/>
<dbReference type="OrthoDB" id="1523598at2"/>
<keyword evidence="3" id="KW-1185">Reference proteome</keyword>
<dbReference type="Proteomes" id="UP000010998">
    <property type="component" value="Chromosome"/>
</dbReference>
<gene>
    <name evidence="2" type="ordered locus">Mesau_02727</name>
</gene>
<proteinExistence type="predicted"/>
<dbReference type="RefSeq" id="WP_015316557.1">
    <property type="nucleotide sequence ID" value="NC_019973.1"/>
</dbReference>
<dbReference type="KEGG" id="mam:Mesau_02727"/>
<protein>
    <recommendedName>
        <fullName evidence="1">N-acetylmuramidase domain-containing protein</fullName>
    </recommendedName>
</protein>
<dbReference type="Pfam" id="PF11860">
    <property type="entry name" value="Muramidase"/>
    <property type="match status" value="1"/>
</dbReference>
<reference evidence="3" key="1">
    <citation type="submission" date="2012-02" db="EMBL/GenBank/DDBJ databases">
        <title>Complete sequence of Mesorhizobium australicum WSM2073.</title>
        <authorList>
            <person name="Lucas S."/>
            <person name="Han J."/>
            <person name="Lapidus A."/>
            <person name="Cheng J.-F."/>
            <person name="Goodwin L."/>
            <person name="Pitluck S."/>
            <person name="Peters L."/>
            <person name="Gu W."/>
            <person name="Detter J.C."/>
            <person name="Han C."/>
            <person name="Tapia R."/>
            <person name="Land M."/>
            <person name="Hauser L."/>
            <person name="Kyrpides N."/>
            <person name="Ivanova N."/>
            <person name="Pagani I."/>
            <person name="Reeve W.G."/>
            <person name="Howieson J.G."/>
            <person name="Tiwari R.P."/>
            <person name="O'Hara G.W."/>
            <person name="Atkins C.A."/>
            <person name="Ronson C.W."/>
            <person name="Nandasena K.G."/>
            <person name="Woyke T."/>
        </authorList>
    </citation>
    <scope>NUCLEOTIDE SEQUENCE [LARGE SCALE GENOMIC DNA]</scope>
    <source>
        <strain evidence="3">LMG 24608 / HAMBI 3006 / WSM2073</strain>
    </source>
</reference>
<dbReference type="STRING" id="754035.Mesau_02727"/>
<evidence type="ECO:0000313" key="3">
    <source>
        <dbReference type="Proteomes" id="UP000010998"/>
    </source>
</evidence>